<name>A0ABT9WSR9_9BACI</name>
<dbReference type="InterPro" id="IPR003961">
    <property type="entry name" value="FN3_dom"/>
</dbReference>
<dbReference type="Gene3D" id="2.60.40.10">
    <property type="entry name" value="Immunoglobulins"/>
    <property type="match status" value="1"/>
</dbReference>
<dbReference type="CDD" id="cd00063">
    <property type="entry name" value="FN3"/>
    <property type="match status" value="1"/>
</dbReference>
<keyword evidence="4 11" id="KW-0808">Transferase</keyword>
<dbReference type="InterPro" id="IPR036116">
    <property type="entry name" value="FN3_sf"/>
</dbReference>
<keyword evidence="1" id="KW-0121">Carboxypeptidase</keyword>
<evidence type="ECO:0000256" key="9">
    <source>
        <dbReference type="SAM" id="MobiDB-lite"/>
    </source>
</evidence>
<feature type="region of interest" description="Disordered" evidence="9">
    <location>
        <begin position="1"/>
        <end position="25"/>
    </location>
</feature>
<evidence type="ECO:0000256" key="5">
    <source>
        <dbReference type="ARBA" id="ARBA00022801"/>
    </source>
</evidence>
<dbReference type="InterPro" id="IPR023346">
    <property type="entry name" value="Lysozyme-like_dom_sf"/>
</dbReference>
<dbReference type="GO" id="GO:0016787">
    <property type="term" value="F:hydrolase activity"/>
    <property type="evidence" value="ECO:0007669"/>
    <property type="project" value="UniProtKB-KW"/>
</dbReference>
<dbReference type="Pfam" id="PF00041">
    <property type="entry name" value="fn3"/>
    <property type="match status" value="1"/>
</dbReference>
<dbReference type="InterPro" id="IPR012338">
    <property type="entry name" value="Beta-lactam/transpept-like"/>
</dbReference>
<feature type="domain" description="Fibronectin type-III" evidence="10">
    <location>
        <begin position="697"/>
        <end position="787"/>
    </location>
</feature>
<feature type="compositionally biased region" description="Low complexity" evidence="9">
    <location>
        <begin position="816"/>
        <end position="826"/>
    </location>
</feature>
<dbReference type="GO" id="GO:0016757">
    <property type="term" value="F:glycosyltransferase activity"/>
    <property type="evidence" value="ECO:0007669"/>
    <property type="project" value="UniProtKB-KW"/>
</dbReference>
<dbReference type="EC" id="3.4.-.-" evidence="11"/>
<evidence type="ECO:0000256" key="8">
    <source>
        <dbReference type="ARBA" id="ARBA00049902"/>
    </source>
</evidence>
<protein>
    <submittedName>
        <fullName evidence="11">Penicillin-binding protein 1A</fullName>
        <ecNumber evidence="11">2.4.1.-</ecNumber>
        <ecNumber evidence="11">3.4.-.-</ecNumber>
    </submittedName>
</protein>
<dbReference type="Proteomes" id="UP001223586">
    <property type="component" value="Unassembled WGS sequence"/>
</dbReference>
<evidence type="ECO:0000259" key="10">
    <source>
        <dbReference type="PROSITE" id="PS50853"/>
    </source>
</evidence>
<sequence>MASNYKSREERRRQQQAGKSKKKKRTKAGTIFKRIFLTVFFLGLACFLSGIGLFAYYASSAPKLDDALLIDPVSSELYDKDGELFTVLAIENRDYIEYDQIPKLLEDAVLATEDSRFYKHNGLDIIRFAGAVLANITRGYGSEGASTLTQQVIKNSFLDPEKTLKRKAQEAWLAFQLERKYTKEEIFEMYVNKILMSGNIYGMETAAKYFYGRELKDLELHEIAQIAGMPQSPNRYNPFKNPENAEKRRNIVLSLMYKHKKITKEEMEKAKQIPVEQTLLSEDQRKGTPYKYDSFVDHVIHEVEKSGKYNVYSDGLKIYTTLDQNAQQYTEEMLNSNEIVAFPDDEFQAGIALIETGTGEIRALGGGRNQEVKRGFNYATDLKSRQLGSTVKPLLDYGPAIEHLKWSTGQRIVDEPYTYSDGTKINNHDNKSQGPMSIREALYKSRNIPALKAFQEVGPEKAKDFAANIGIHFKNMYESYSIGGGEGASPLELAGAYAAFGNNGIYTEPHAVVKIVLRDGETEIKTAPEAKSAMKDYTAYMVTDMLKDVLTKGTGKTANVPGLHIAGKTGTTNYTTKEKKEYNIQNGDVPDSWFAGYNTNYTAAIWTGYDKKATPIKSKDQKIAQQLFKNLFSHISQNIETRDFKMPKSVVEVPIEIGTDPPKKPSDYTPKDRISTELFVKGTEPTAVSETFETLEAPSNVTATFDEEREEITLEWSHPDEGDIEFEVSGTVDGTELPEIGRTSDTSIVFTSIERGSTYTFTVAAIDGDMQSDPASTSITIPLIEDDEGEEETDDETIEVPEGPPITRPEDEEEQNTGNDNEGNNGDQEDGSSNIEDTPSGETENNE</sequence>
<feature type="compositionally biased region" description="Polar residues" evidence="9">
    <location>
        <begin position="832"/>
        <end position="847"/>
    </location>
</feature>
<keyword evidence="5 11" id="KW-0378">Hydrolase</keyword>
<dbReference type="InterPro" id="IPR001460">
    <property type="entry name" value="PCN-bd_Tpept"/>
</dbReference>
<proteinExistence type="predicted"/>
<feature type="region of interest" description="Disordered" evidence="9">
    <location>
        <begin position="769"/>
        <end position="847"/>
    </location>
</feature>
<dbReference type="EMBL" id="JAUSTT010000010">
    <property type="protein sequence ID" value="MDQ0176164.1"/>
    <property type="molecule type" value="Genomic_DNA"/>
</dbReference>
<feature type="compositionally biased region" description="Basic and acidic residues" evidence="9">
    <location>
        <begin position="1"/>
        <end position="13"/>
    </location>
</feature>
<organism evidence="11 12">
    <name type="scientific">Bacillus chungangensis</name>
    <dbReference type="NCBI Taxonomy" id="587633"/>
    <lineage>
        <taxon>Bacteria</taxon>
        <taxon>Bacillati</taxon>
        <taxon>Bacillota</taxon>
        <taxon>Bacilli</taxon>
        <taxon>Bacillales</taxon>
        <taxon>Bacillaceae</taxon>
        <taxon>Bacillus</taxon>
    </lineage>
</organism>
<dbReference type="PROSITE" id="PS50853">
    <property type="entry name" value="FN3"/>
    <property type="match status" value="1"/>
</dbReference>
<keyword evidence="3 11" id="KW-0328">Glycosyltransferase</keyword>
<dbReference type="Gene3D" id="1.10.3810.10">
    <property type="entry name" value="Biosynthetic peptidoglycan transglycosylase-like"/>
    <property type="match status" value="1"/>
</dbReference>
<dbReference type="InterPro" id="IPR050396">
    <property type="entry name" value="Glycosyltr_51/Transpeptidase"/>
</dbReference>
<dbReference type="SMART" id="SM00060">
    <property type="entry name" value="FN3"/>
    <property type="match status" value="1"/>
</dbReference>
<dbReference type="Pfam" id="PF00905">
    <property type="entry name" value="Transpeptidase"/>
    <property type="match status" value="1"/>
</dbReference>
<comment type="catalytic activity">
    <reaction evidence="8">
        <text>[GlcNAc-(1-&gt;4)-Mur2Ac(oyl-L-Ala-gamma-D-Glu-L-Lys-D-Ala-D-Ala)](n)-di-trans,octa-cis-undecaprenyl diphosphate + beta-D-GlcNAc-(1-&gt;4)-Mur2Ac(oyl-L-Ala-gamma-D-Glu-L-Lys-D-Ala-D-Ala)-di-trans,octa-cis-undecaprenyl diphosphate = [GlcNAc-(1-&gt;4)-Mur2Ac(oyl-L-Ala-gamma-D-Glu-L-Lys-D-Ala-D-Ala)](n+1)-di-trans,octa-cis-undecaprenyl diphosphate + di-trans,octa-cis-undecaprenyl diphosphate + H(+)</text>
        <dbReference type="Rhea" id="RHEA:23708"/>
        <dbReference type="Rhea" id="RHEA-COMP:9602"/>
        <dbReference type="Rhea" id="RHEA-COMP:9603"/>
        <dbReference type="ChEBI" id="CHEBI:15378"/>
        <dbReference type="ChEBI" id="CHEBI:58405"/>
        <dbReference type="ChEBI" id="CHEBI:60033"/>
        <dbReference type="ChEBI" id="CHEBI:78435"/>
        <dbReference type="EC" id="2.4.99.28"/>
    </reaction>
</comment>
<dbReference type="SUPFAM" id="SSF49265">
    <property type="entry name" value="Fibronectin type III"/>
    <property type="match status" value="1"/>
</dbReference>
<dbReference type="PANTHER" id="PTHR32282">
    <property type="entry name" value="BINDING PROTEIN TRANSPEPTIDASE, PUTATIVE-RELATED"/>
    <property type="match status" value="1"/>
</dbReference>
<reference evidence="11 12" key="1">
    <citation type="submission" date="2023-07" db="EMBL/GenBank/DDBJ databases">
        <title>Genomic Encyclopedia of Type Strains, Phase IV (KMG-IV): sequencing the most valuable type-strain genomes for metagenomic binning, comparative biology and taxonomic classification.</title>
        <authorList>
            <person name="Goeker M."/>
        </authorList>
    </citation>
    <scope>NUCLEOTIDE SEQUENCE [LARGE SCALE GENOMIC DNA]</scope>
    <source>
        <strain evidence="11 12">DSM 23837</strain>
    </source>
</reference>
<dbReference type="PANTHER" id="PTHR32282:SF29">
    <property type="entry name" value="PENICILLIN-BINDING PROTEIN 1A"/>
    <property type="match status" value="1"/>
</dbReference>
<dbReference type="NCBIfam" id="TIGR02074">
    <property type="entry name" value="PBP_1a_fam"/>
    <property type="match status" value="1"/>
</dbReference>
<feature type="compositionally biased region" description="Acidic residues" evidence="9">
    <location>
        <begin position="784"/>
        <end position="799"/>
    </location>
</feature>
<dbReference type="Pfam" id="PF00912">
    <property type="entry name" value="Transgly"/>
    <property type="match status" value="1"/>
</dbReference>
<keyword evidence="2" id="KW-0645">Protease</keyword>
<dbReference type="InterPro" id="IPR036950">
    <property type="entry name" value="PBP_transglycosylase"/>
</dbReference>
<evidence type="ECO:0000256" key="4">
    <source>
        <dbReference type="ARBA" id="ARBA00022679"/>
    </source>
</evidence>
<evidence type="ECO:0000313" key="11">
    <source>
        <dbReference type="EMBL" id="MDQ0176164.1"/>
    </source>
</evidence>
<dbReference type="EC" id="2.4.1.-" evidence="11"/>
<dbReference type="InterPro" id="IPR013783">
    <property type="entry name" value="Ig-like_fold"/>
</dbReference>
<keyword evidence="12" id="KW-1185">Reference proteome</keyword>
<keyword evidence="6" id="KW-0511">Multifunctional enzyme</keyword>
<evidence type="ECO:0000313" key="12">
    <source>
        <dbReference type="Proteomes" id="UP001223586"/>
    </source>
</evidence>
<evidence type="ECO:0000256" key="3">
    <source>
        <dbReference type="ARBA" id="ARBA00022676"/>
    </source>
</evidence>
<evidence type="ECO:0000256" key="2">
    <source>
        <dbReference type="ARBA" id="ARBA00022670"/>
    </source>
</evidence>
<evidence type="ECO:0000256" key="1">
    <source>
        <dbReference type="ARBA" id="ARBA00022645"/>
    </source>
</evidence>
<evidence type="ECO:0000256" key="7">
    <source>
        <dbReference type="ARBA" id="ARBA00034000"/>
    </source>
</evidence>
<evidence type="ECO:0000256" key="6">
    <source>
        <dbReference type="ARBA" id="ARBA00023268"/>
    </source>
</evidence>
<dbReference type="SUPFAM" id="SSF53955">
    <property type="entry name" value="Lysozyme-like"/>
    <property type="match status" value="1"/>
</dbReference>
<dbReference type="InterPro" id="IPR001264">
    <property type="entry name" value="Glyco_trans_51"/>
</dbReference>
<comment type="caution">
    <text evidence="11">The sequence shown here is derived from an EMBL/GenBank/DDBJ whole genome shotgun (WGS) entry which is preliminary data.</text>
</comment>
<accession>A0ABT9WSR9</accession>
<comment type="catalytic activity">
    <reaction evidence="7">
        <text>Preferential cleavage: (Ac)2-L-Lys-D-Ala-|-D-Ala. Also transpeptidation of peptidyl-alanyl moieties that are N-acyl substituents of D-alanine.</text>
        <dbReference type="EC" id="3.4.16.4"/>
    </reaction>
</comment>
<dbReference type="Gene3D" id="3.40.710.10">
    <property type="entry name" value="DD-peptidase/beta-lactamase superfamily"/>
    <property type="match status" value="1"/>
</dbReference>
<gene>
    <name evidence="11" type="ORF">J2S08_002000</name>
</gene>
<dbReference type="RefSeq" id="WP_307229102.1">
    <property type="nucleotide sequence ID" value="NZ_JAUSTT010000010.1"/>
</dbReference>
<dbReference type="SUPFAM" id="SSF56601">
    <property type="entry name" value="beta-lactamase/transpeptidase-like"/>
    <property type="match status" value="1"/>
</dbReference>